<sequence>MLRTLVLKRSLGLHSHFHHLLLRRCSSSAAPNSSADAETRKYAGYAALLLFCGGATYYTFPLPDDAKHKKAQIFRYAPLPEDLHTVSNWSGTHEVQTRNFLRIRPVGSGLSPNGIGLSRTGMVNLALMDGILDVDKQSKTVRVQAGIRVQQLVDGLKDHGLTLQNFASIREQQIGGIIQVGAHGTGARLPPIDEQVIAMKLVTPAKGTIEISKDKDPELFYLARCGLGGLGVVAEVTLQCVDRQELVEHTVVSTMNEIKKNHKKLLSENKHVKYLYIPYTDSVVVVRCNPVSKWKGPPKFKPQYTKDEAIQHVRDLYRESLKKYGAEGSRGKSAEDGEQNIDELSFTELRDKLIALDPLNKKHIISINKAEAEFWRKSEGYRVGWSDEILGFDCGGQQWVSEACFPAGKLANPSMKDLEYIEELKLLIEKEDIPAPAPIEQRWTASSRSSLSPASSPSGDDIFSWVGIIMYLPTMDGRQRKDITEEFFHYRHLTQAKLWDRYSAYEHWAKIEGGRIKFWEDEWIAVGGVLAAKYPRLYLISNQQNHTVQQMGVRKDLGWEWEFSWRRPLFDNEVGMAISFLNDVDSKQIHPQRDDAWVWEADSSGYYSAKSAYNMMRELLHEGAEDKDYAELWKVKAPSKVLVFAWRVLRDRLPTRANLHKRQVEVNVRRCLFCNRLEEDASHLFFHCSKITPLWWESMSWVKIVGPFPQIPRYHFLQFTNGLPQGVKVNRWKSWWLALTWTIWQQRNKILFSNATFNANKIMDDATFLLWSWLRNLEKDFGTSFNHWSSNLRLGFTC</sequence>
<dbReference type="PANTHER" id="PTHR43762">
    <property type="entry name" value="L-GULONOLACTONE OXIDASE"/>
    <property type="match status" value="1"/>
</dbReference>
<gene>
    <name evidence="4" type="ORF">glysoja_047345</name>
</gene>
<dbReference type="InterPro" id="IPR007173">
    <property type="entry name" value="ALO_C"/>
</dbReference>
<dbReference type="InterPro" id="IPR010029">
    <property type="entry name" value="GL_DH"/>
</dbReference>
<dbReference type="PANTHER" id="PTHR43762:SF1">
    <property type="entry name" value="D-ARABINONO-1,4-LACTONE OXIDASE"/>
    <property type="match status" value="1"/>
</dbReference>
<dbReference type="InterPro" id="IPR010031">
    <property type="entry name" value="FAD_lactone_oxidase-like"/>
</dbReference>
<dbReference type="GO" id="GO:0003885">
    <property type="term" value="F:D-arabinono-1,4-lactone oxidase activity"/>
    <property type="evidence" value="ECO:0007669"/>
    <property type="project" value="InterPro"/>
</dbReference>
<dbReference type="EC" id="1.3.2.3" evidence="4"/>
<accession>A0A0B2RAX8</accession>
<evidence type="ECO:0000313" key="4">
    <source>
        <dbReference type="EMBL" id="KHN28852.1"/>
    </source>
</evidence>
<evidence type="ECO:0000259" key="3">
    <source>
        <dbReference type="PROSITE" id="PS51387"/>
    </source>
</evidence>
<dbReference type="InterPro" id="IPR006094">
    <property type="entry name" value="Oxid_FAD_bind_N"/>
</dbReference>
<dbReference type="AlphaFoldDB" id="A0A0B2RAX8"/>
<dbReference type="Proteomes" id="UP000053555">
    <property type="component" value="Unassembled WGS sequence"/>
</dbReference>
<dbReference type="UniPathway" id="UPA00132"/>
<dbReference type="Pfam" id="PF04030">
    <property type="entry name" value="ALO"/>
    <property type="match status" value="2"/>
</dbReference>
<dbReference type="Pfam" id="PF13966">
    <property type="entry name" value="zf-RVT"/>
    <property type="match status" value="1"/>
</dbReference>
<keyword evidence="2 4" id="KW-0560">Oxidoreductase</keyword>
<feature type="domain" description="FAD-binding PCMH-type" evidence="3">
    <location>
        <begin position="66"/>
        <end position="243"/>
    </location>
</feature>
<protein>
    <submittedName>
        <fullName evidence="4">L-galactono-1,4-lactone dehydrogenase, mitochondrial</fullName>
        <ecNumber evidence="4">1.1.3.8</ecNumber>
        <ecNumber evidence="4">1.3.2.3</ecNumber>
    </submittedName>
</protein>
<dbReference type="GO" id="GO:0071949">
    <property type="term" value="F:FAD binding"/>
    <property type="evidence" value="ECO:0007669"/>
    <property type="project" value="InterPro"/>
</dbReference>
<evidence type="ECO:0000256" key="2">
    <source>
        <dbReference type="ARBA" id="ARBA00023002"/>
    </source>
</evidence>
<dbReference type="Gene3D" id="3.30.465.10">
    <property type="match status" value="1"/>
</dbReference>
<proteinExistence type="predicted"/>
<dbReference type="InterPro" id="IPR036318">
    <property type="entry name" value="FAD-bd_PCMH-like_sf"/>
</dbReference>
<dbReference type="EMBL" id="KN652384">
    <property type="protein sequence ID" value="KHN28852.1"/>
    <property type="molecule type" value="Genomic_DNA"/>
</dbReference>
<reference evidence="4" key="1">
    <citation type="submission" date="2014-07" db="EMBL/GenBank/DDBJ databases">
        <title>Identification of a novel salt tolerance gene in wild soybean by whole-genome sequencing.</title>
        <authorList>
            <person name="Lam H.-M."/>
            <person name="Qi X."/>
            <person name="Li M.-W."/>
            <person name="Liu X."/>
            <person name="Xie M."/>
            <person name="Ni M."/>
            <person name="Xu X."/>
        </authorList>
    </citation>
    <scope>NUCLEOTIDE SEQUENCE [LARGE SCALE GENOMIC DNA]</scope>
    <source>
        <tissue evidence="4">Root</tissue>
    </source>
</reference>
<dbReference type="InterPro" id="IPR016166">
    <property type="entry name" value="FAD-bd_PCMH"/>
</dbReference>
<organism evidence="4">
    <name type="scientific">Glycine soja</name>
    <name type="common">Wild soybean</name>
    <dbReference type="NCBI Taxonomy" id="3848"/>
    <lineage>
        <taxon>Eukaryota</taxon>
        <taxon>Viridiplantae</taxon>
        <taxon>Streptophyta</taxon>
        <taxon>Embryophyta</taxon>
        <taxon>Tracheophyta</taxon>
        <taxon>Spermatophyta</taxon>
        <taxon>Magnoliopsida</taxon>
        <taxon>eudicotyledons</taxon>
        <taxon>Gunneridae</taxon>
        <taxon>Pentapetalae</taxon>
        <taxon>rosids</taxon>
        <taxon>fabids</taxon>
        <taxon>Fabales</taxon>
        <taxon>Fabaceae</taxon>
        <taxon>Papilionoideae</taxon>
        <taxon>50 kb inversion clade</taxon>
        <taxon>NPAAA clade</taxon>
        <taxon>indigoferoid/millettioid clade</taxon>
        <taxon>Phaseoleae</taxon>
        <taxon>Glycine</taxon>
        <taxon>Glycine subgen. Soja</taxon>
    </lineage>
</organism>
<dbReference type="GO" id="GO:0019853">
    <property type="term" value="P:L-ascorbic acid biosynthetic process"/>
    <property type="evidence" value="ECO:0007669"/>
    <property type="project" value="UniProtKB-UniPathway"/>
</dbReference>
<dbReference type="GO" id="GO:0016020">
    <property type="term" value="C:membrane"/>
    <property type="evidence" value="ECO:0007669"/>
    <property type="project" value="InterPro"/>
</dbReference>
<name>A0A0B2RAX8_GLYSO</name>
<dbReference type="GO" id="GO:0050105">
    <property type="term" value="F:L-gulonolactone oxidase activity"/>
    <property type="evidence" value="ECO:0007669"/>
    <property type="project" value="UniProtKB-EC"/>
</dbReference>
<dbReference type="SUPFAM" id="SSF56176">
    <property type="entry name" value="FAD-binding/transporter-associated domain-like"/>
    <property type="match status" value="1"/>
</dbReference>
<dbReference type="GO" id="GO:0016633">
    <property type="term" value="F:galactonolactone dehydrogenase activity"/>
    <property type="evidence" value="ECO:0007669"/>
    <property type="project" value="UniProtKB-EC"/>
</dbReference>
<dbReference type="Pfam" id="PF01565">
    <property type="entry name" value="FAD_binding_4"/>
    <property type="match status" value="1"/>
</dbReference>
<dbReference type="EC" id="1.1.3.8" evidence="4"/>
<dbReference type="PROSITE" id="PS51387">
    <property type="entry name" value="FAD_PCMH"/>
    <property type="match status" value="1"/>
</dbReference>
<evidence type="ECO:0000256" key="1">
    <source>
        <dbReference type="ARBA" id="ARBA00005147"/>
    </source>
</evidence>
<comment type="pathway">
    <text evidence="1">Cofactor biosynthesis; L-ascorbate biosynthesis.</text>
</comment>
<dbReference type="NCBIfam" id="TIGR01676">
    <property type="entry name" value="GLDHase"/>
    <property type="match status" value="1"/>
</dbReference>
<dbReference type="InterPro" id="IPR016169">
    <property type="entry name" value="FAD-bd_PCMH_sub2"/>
</dbReference>
<dbReference type="InterPro" id="IPR026960">
    <property type="entry name" value="RVT-Znf"/>
</dbReference>